<feature type="domain" description="GST C-terminal" evidence="2">
    <location>
        <begin position="87"/>
        <end position="211"/>
    </location>
</feature>
<dbReference type="Pfam" id="PF02798">
    <property type="entry name" value="GST_N"/>
    <property type="match status" value="1"/>
</dbReference>
<keyword evidence="3" id="KW-0808">Transferase</keyword>
<dbReference type="InterPro" id="IPR010987">
    <property type="entry name" value="Glutathione-S-Trfase_C-like"/>
</dbReference>
<dbReference type="OrthoDB" id="7583243at2"/>
<dbReference type="Gene3D" id="1.20.1050.10">
    <property type="match status" value="1"/>
</dbReference>
<dbReference type="SFLD" id="SFLDS00019">
    <property type="entry name" value="Glutathione_Transferase_(cytos"/>
    <property type="match status" value="1"/>
</dbReference>
<dbReference type="SUPFAM" id="SSF52833">
    <property type="entry name" value="Thioredoxin-like"/>
    <property type="match status" value="1"/>
</dbReference>
<dbReference type="InterPro" id="IPR040079">
    <property type="entry name" value="Glutathione_S-Trfase"/>
</dbReference>
<name>A0A1T5FFA8_9SPHN</name>
<dbReference type="RefSeq" id="WP_079639936.1">
    <property type="nucleotide sequence ID" value="NZ_FUYP01000034.1"/>
</dbReference>
<dbReference type="CDD" id="cd03188">
    <property type="entry name" value="GST_C_Beta"/>
    <property type="match status" value="1"/>
</dbReference>
<dbReference type="SFLD" id="SFLDG01150">
    <property type="entry name" value="Main.1:_Beta-like"/>
    <property type="match status" value="1"/>
</dbReference>
<dbReference type="PANTHER" id="PTHR44051:SF8">
    <property type="entry name" value="GLUTATHIONE S-TRANSFERASE GSTA"/>
    <property type="match status" value="1"/>
</dbReference>
<dbReference type="PROSITE" id="PS50404">
    <property type="entry name" value="GST_NTER"/>
    <property type="match status" value="1"/>
</dbReference>
<dbReference type="InterPro" id="IPR004045">
    <property type="entry name" value="Glutathione_S-Trfase_N"/>
</dbReference>
<keyword evidence="4" id="KW-1185">Reference proteome</keyword>
<dbReference type="InterPro" id="IPR036282">
    <property type="entry name" value="Glutathione-S-Trfase_C_sf"/>
</dbReference>
<dbReference type="InterPro" id="IPR036249">
    <property type="entry name" value="Thioredoxin-like_sf"/>
</dbReference>
<dbReference type="CDD" id="cd03057">
    <property type="entry name" value="GST_N_Beta"/>
    <property type="match status" value="1"/>
</dbReference>
<feature type="domain" description="GST N-terminal" evidence="1">
    <location>
        <begin position="1"/>
        <end position="81"/>
    </location>
</feature>
<proteinExistence type="predicted"/>
<dbReference type="PROSITE" id="PS50405">
    <property type="entry name" value="GST_CTER"/>
    <property type="match status" value="1"/>
</dbReference>
<organism evidence="3 4">
    <name type="scientific">Sphingopyxis flava</name>
    <dbReference type="NCBI Taxonomy" id="1507287"/>
    <lineage>
        <taxon>Bacteria</taxon>
        <taxon>Pseudomonadati</taxon>
        <taxon>Pseudomonadota</taxon>
        <taxon>Alphaproteobacteria</taxon>
        <taxon>Sphingomonadales</taxon>
        <taxon>Sphingomonadaceae</taxon>
        <taxon>Sphingopyxis</taxon>
    </lineage>
</organism>
<gene>
    <name evidence="3" type="ORF">SAMN06295937_10349</name>
</gene>
<protein>
    <submittedName>
        <fullName evidence="3">Glutathione S-transferase</fullName>
    </submittedName>
</protein>
<dbReference type="SUPFAM" id="SSF47616">
    <property type="entry name" value="GST C-terminal domain-like"/>
    <property type="match status" value="1"/>
</dbReference>
<accession>A0A1T5FFA8</accession>
<reference evidence="4" key="1">
    <citation type="submission" date="2017-02" db="EMBL/GenBank/DDBJ databases">
        <authorList>
            <person name="Varghese N."/>
            <person name="Submissions S."/>
        </authorList>
    </citation>
    <scope>NUCLEOTIDE SEQUENCE [LARGE SCALE GENOMIC DNA]</scope>
    <source>
        <strain evidence="4">R11H</strain>
    </source>
</reference>
<evidence type="ECO:0000313" key="4">
    <source>
        <dbReference type="Proteomes" id="UP000190044"/>
    </source>
</evidence>
<dbReference type="AlphaFoldDB" id="A0A1T5FFA8"/>
<dbReference type="GO" id="GO:0016740">
    <property type="term" value="F:transferase activity"/>
    <property type="evidence" value="ECO:0007669"/>
    <property type="project" value="UniProtKB-KW"/>
</dbReference>
<dbReference type="SFLD" id="SFLDG00358">
    <property type="entry name" value="Main_(cytGST)"/>
    <property type="match status" value="1"/>
</dbReference>
<dbReference type="PANTHER" id="PTHR44051">
    <property type="entry name" value="GLUTATHIONE S-TRANSFERASE-RELATED"/>
    <property type="match status" value="1"/>
</dbReference>
<evidence type="ECO:0000259" key="2">
    <source>
        <dbReference type="PROSITE" id="PS50405"/>
    </source>
</evidence>
<dbReference type="Gene3D" id="3.40.30.10">
    <property type="entry name" value="Glutaredoxin"/>
    <property type="match status" value="1"/>
</dbReference>
<dbReference type="EMBL" id="FUYP01000034">
    <property type="protein sequence ID" value="SKB94748.1"/>
    <property type="molecule type" value="Genomic_DNA"/>
</dbReference>
<evidence type="ECO:0000313" key="3">
    <source>
        <dbReference type="EMBL" id="SKB94748.1"/>
    </source>
</evidence>
<evidence type="ECO:0000259" key="1">
    <source>
        <dbReference type="PROSITE" id="PS50404"/>
    </source>
</evidence>
<sequence length="211" mass="23782">MTIELYFAPGSCAFAPLVALEEAGAQFVPHRLVLADGDQRRSEFLAINPLGRVPALIVDGEVVTETIAVLTYIANRFPDARLLPLADPLALARCYEMMAWLATNQQVFIAQLWRTERFADDETTLAGLKVEALQRLKAGFEMIDQRITGPWAMGENYTVVDPYLAVFRRWAERLELDTKGWTRWNEHNRRFLERPAVQAALAHEAATRGPA</sequence>
<dbReference type="Proteomes" id="UP000190044">
    <property type="component" value="Unassembled WGS sequence"/>
</dbReference>